<protein>
    <recommendedName>
        <fullName evidence="3">Conserved oligomeric Golgi complex subunit 2</fullName>
    </recommendedName>
    <alternativeName>
        <fullName evidence="8">Component of oligomeric Golgi complex 2</fullName>
    </alternativeName>
</protein>
<evidence type="ECO:0000256" key="8">
    <source>
        <dbReference type="ARBA" id="ARBA00031344"/>
    </source>
</evidence>
<dbReference type="AlphaFoldDB" id="A0A165H5P7"/>
<reference evidence="12 13" key="1">
    <citation type="journal article" date="2016" name="Mol. Biol. Evol.">
        <title>Comparative Genomics of Early-Diverging Mushroom-Forming Fungi Provides Insights into the Origins of Lignocellulose Decay Capabilities.</title>
        <authorList>
            <person name="Nagy L.G."/>
            <person name="Riley R."/>
            <person name="Tritt A."/>
            <person name="Adam C."/>
            <person name="Daum C."/>
            <person name="Floudas D."/>
            <person name="Sun H."/>
            <person name="Yadav J.S."/>
            <person name="Pangilinan J."/>
            <person name="Larsson K.H."/>
            <person name="Matsuura K."/>
            <person name="Barry K."/>
            <person name="Labutti K."/>
            <person name="Kuo R."/>
            <person name="Ohm R.A."/>
            <person name="Bhattacharya S.S."/>
            <person name="Shirouzu T."/>
            <person name="Yoshinaga Y."/>
            <person name="Martin F.M."/>
            <person name="Grigoriev I.V."/>
            <person name="Hibbett D.S."/>
        </authorList>
    </citation>
    <scope>NUCLEOTIDE SEQUENCE [LARGE SCALE GENOMIC DNA]</scope>
    <source>
        <strain evidence="12 13">HHB12733</strain>
    </source>
</reference>
<dbReference type="GO" id="GO:0006891">
    <property type="term" value="P:intra-Golgi vesicle-mediated transport"/>
    <property type="evidence" value="ECO:0007669"/>
    <property type="project" value="TreeGrafter"/>
</dbReference>
<name>A0A165H5P7_9BASI</name>
<keyword evidence="5" id="KW-0653">Protein transport</keyword>
<proteinExistence type="inferred from homology"/>
<dbReference type="InterPro" id="IPR024602">
    <property type="entry name" value="COG_su2_N"/>
</dbReference>
<dbReference type="GO" id="GO:0000139">
    <property type="term" value="C:Golgi membrane"/>
    <property type="evidence" value="ECO:0007669"/>
    <property type="project" value="UniProtKB-SubCell"/>
</dbReference>
<feature type="domain" description="COG complex component COG2 C-terminal" evidence="11">
    <location>
        <begin position="509"/>
        <end position="854"/>
    </location>
</feature>
<evidence type="ECO:0000256" key="2">
    <source>
        <dbReference type="ARBA" id="ARBA00007603"/>
    </source>
</evidence>
<dbReference type="Pfam" id="PF06148">
    <property type="entry name" value="COG2_N"/>
    <property type="match status" value="1"/>
</dbReference>
<dbReference type="STRING" id="1353952.A0A165H5P7"/>
<dbReference type="OrthoDB" id="332281at2759"/>
<keyword evidence="7" id="KW-0472">Membrane</keyword>
<keyword evidence="6" id="KW-0333">Golgi apparatus</keyword>
<comment type="subcellular location">
    <subcellularLocation>
        <location evidence="1">Golgi apparatus membrane</location>
        <topology evidence="1">Peripheral membrane protein</topology>
    </subcellularLocation>
</comment>
<evidence type="ECO:0000256" key="7">
    <source>
        <dbReference type="ARBA" id="ARBA00023136"/>
    </source>
</evidence>
<evidence type="ECO:0000256" key="9">
    <source>
        <dbReference type="SAM" id="MobiDB-lite"/>
    </source>
</evidence>
<evidence type="ECO:0000256" key="6">
    <source>
        <dbReference type="ARBA" id="ARBA00023034"/>
    </source>
</evidence>
<evidence type="ECO:0000256" key="4">
    <source>
        <dbReference type="ARBA" id="ARBA00022448"/>
    </source>
</evidence>
<evidence type="ECO:0000313" key="12">
    <source>
        <dbReference type="EMBL" id="KZT58895.1"/>
    </source>
</evidence>
<dbReference type="PANTHER" id="PTHR12961">
    <property type="entry name" value="CONSERVED OLIGOMERIC GOLGI COMPLEX COMPONENT 2"/>
    <property type="match status" value="1"/>
</dbReference>
<dbReference type="GO" id="GO:0007030">
    <property type="term" value="P:Golgi organization"/>
    <property type="evidence" value="ECO:0007669"/>
    <property type="project" value="InterPro"/>
</dbReference>
<organism evidence="12 13">
    <name type="scientific">Calocera cornea HHB12733</name>
    <dbReference type="NCBI Taxonomy" id="1353952"/>
    <lineage>
        <taxon>Eukaryota</taxon>
        <taxon>Fungi</taxon>
        <taxon>Dikarya</taxon>
        <taxon>Basidiomycota</taxon>
        <taxon>Agaricomycotina</taxon>
        <taxon>Dacrymycetes</taxon>
        <taxon>Dacrymycetales</taxon>
        <taxon>Dacrymycetaceae</taxon>
        <taxon>Calocera</taxon>
    </lineage>
</organism>
<dbReference type="InterPro" id="IPR024603">
    <property type="entry name" value="COG_complex_COG2_C"/>
</dbReference>
<dbReference type="InterPro" id="IPR009316">
    <property type="entry name" value="COG2"/>
</dbReference>
<sequence length="888" mass="98705">MTAVASQGRDDPFTLDLLASELHSRPGSPDSPQIDLPTLLPLSHTHPHLDVSSHNRPFLVDDFLLTRAAHTSLPDLRTELRDYLAQLKEELVGLINRDYGDFVSLGTDLRGEGDRLERLGKPIPGMKSEVDVAKGELDGVKEAVRDKLAERAALREEKVLLQLLLTLSDSLVRLESLLAIASPPSEDPDMPTISEKIESVPPVTSRGAKHLARVASEYLQLLYHADKARAEGCAFVESNRWRIDRIKTTLSRDLDNLFTSLLGSSANQQSNEGFFTSATSDRGRRLPELNEVLRTYDALGEWRQAEEVLRREVVRPFIRSTLHPAALTAPISPLLPRTPFLPKFFNRSSITEALLSPPITTPGAITPGLMGAFNPQAPLLLTEDTPLAAVYNQLLRFADRELQSLIDASERISNAHKGRRNPTETPNENGKPEDSENRFDFLANVFWAETASALMDEMGGQLFAAGRPDEFLINYHTTSAFLHSLETLAPSLTSVLTLRSHASRKAFDRRWQLPVYFQLRWKEIVAGLEDALSGNAVAGDNWDGFKSPQADAVWKALERCWSEDVFVLELGERFWRLTLQILSRYRTWLAESVPAEPLGRAALLASEDRVSLMTLLWLNRTDSVKQRSASPALGSVPSRSSTPMPPSTPDAKDGGVDDDETLRKTAYSIVDMKRLETNVWDLYERIGGLLEEAEEEDETAKETLDSSLARLLSPIPLYKNQILQILIRRSADPLRHVRSIASQYRAMSNKREPTEPSYFVPGIMRPVKVFFDKGGLGEALKESYGAAWSTEVFDEICQRYTAILVDMKKTEDSLRRFKQGKKSGFSLFGSSTASAKEEEGKDEERVKKQMLLDVTALGKDAGALGVDTGASENFKGLMRTIGLGEASA</sequence>
<evidence type="ECO:0000256" key="3">
    <source>
        <dbReference type="ARBA" id="ARBA00020977"/>
    </source>
</evidence>
<keyword evidence="4" id="KW-0813">Transport</keyword>
<dbReference type="GO" id="GO:0017119">
    <property type="term" value="C:Golgi transport complex"/>
    <property type="evidence" value="ECO:0007669"/>
    <property type="project" value="TreeGrafter"/>
</dbReference>
<accession>A0A165H5P7</accession>
<feature type="region of interest" description="Disordered" evidence="9">
    <location>
        <begin position="628"/>
        <end position="658"/>
    </location>
</feature>
<evidence type="ECO:0000259" key="11">
    <source>
        <dbReference type="Pfam" id="PF12022"/>
    </source>
</evidence>
<evidence type="ECO:0000313" key="13">
    <source>
        <dbReference type="Proteomes" id="UP000076842"/>
    </source>
</evidence>
<comment type="similarity">
    <text evidence="2">Belongs to the COG2 family.</text>
</comment>
<dbReference type="InParanoid" id="A0A165H5P7"/>
<gene>
    <name evidence="12" type="ORF">CALCODRAFT_467737</name>
</gene>
<keyword evidence="13" id="KW-1185">Reference proteome</keyword>
<evidence type="ECO:0000259" key="10">
    <source>
        <dbReference type="Pfam" id="PF06148"/>
    </source>
</evidence>
<feature type="region of interest" description="Disordered" evidence="9">
    <location>
        <begin position="413"/>
        <end position="435"/>
    </location>
</feature>
<dbReference type="PANTHER" id="PTHR12961:SF0">
    <property type="entry name" value="CONSERVED OLIGOMERIC GOLGI COMPLEX SUBUNIT 2"/>
    <property type="match status" value="1"/>
</dbReference>
<dbReference type="Pfam" id="PF12022">
    <property type="entry name" value="COG2_C"/>
    <property type="match status" value="1"/>
</dbReference>
<feature type="domain" description="Conserved oligomeric Golgi complex subunit 2 N-terminal" evidence="10">
    <location>
        <begin position="58"/>
        <end position="119"/>
    </location>
</feature>
<dbReference type="GO" id="GO:0015031">
    <property type="term" value="P:protein transport"/>
    <property type="evidence" value="ECO:0007669"/>
    <property type="project" value="UniProtKB-KW"/>
</dbReference>
<dbReference type="Proteomes" id="UP000076842">
    <property type="component" value="Unassembled WGS sequence"/>
</dbReference>
<dbReference type="EMBL" id="KV423946">
    <property type="protein sequence ID" value="KZT58895.1"/>
    <property type="molecule type" value="Genomic_DNA"/>
</dbReference>
<evidence type="ECO:0000256" key="1">
    <source>
        <dbReference type="ARBA" id="ARBA00004395"/>
    </source>
</evidence>
<evidence type="ECO:0000256" key="5">
    <source>
        <dbReference type="ARBA" id="ARBA00022927"/>
    </source>
</evidence>